<feature type="transmembrane region" description="Helical" evidence="7">
    <location>
        <begin position="124"/>
        <end position="144"/>
    </location>
</feature>
<dbReference type="InterPro" id="IPR051951">
    <property type="entry name" value="UNC-93_regulatory"/>
</dbReference>
<keyword evidence="4 7" id="KW-1133">Transmembrane helix</keyword>
<evidence type="ECO:0000256" key="6">
    <source>
        <dbReference type="SAM" id="MobiDB-lite"/>
    </source>
</evidence>
<feature type="compositionally biased region" description="Low complexity" evidence="6">
    <location>
        <begin position="26"/>
        <end position="36"/>
    </location>
</feature>
<feature type="region of interest" description="Disordered" evidence="6">
    <location>
        <begin position="1"/>
        <end position="39"/>
    </location>
</feature>
<dbReference type="SUPFAM" id="SSF103473">
    <property type="entry name" value="MFS general substrate transporter"/>
    <property type="match status" value="1"/>
</dbReference>
<comment type="subcellular location">
    <subcellularLocation>
        <location evidence="1">Membrane</location>
        <topology evidence="1">Multi-pass membrane protein</topology>
    </subcellularLocation>
</comment>
<evidence type="ECO:0000256" key="5">
    <source>
        <dbReference type="ARBA" id="ARBA00023136"/>
    </source>
</evidence>
<dbReference type="InterPro" id="IPR036259">
    <property type="entry name" value="MFS_trans_sf"/>
</dbReference>
<feature type="transmembrane region" description="Helical" evidence="7">
    <location>
        <begin position="392"/>
        <end position="417"/>
    </location>
</feature>
<proteinExistence type="inferred from homology"/>
<organism evidence="8 9">
    <name type="scientific">Bactrocera dorsalis</name>
    <name type="common">Oriental fruit fly</name>
    <name type="synonym">Dacus dorsalis</name>
    <dbReference type="NCBI Taxonomy" id="27457"/>
    <lineage>
        <taxon>Eukaryota</taxon>
        <taxon>Metazoa</taxon>
        <taxon>Ecdysozoa</taxon>
        <taxon>Arthropoda</taxon>
        <taxon>Hexapoda</taxon>
        <taxon>Insecta</taxon>
        <taxon>Pterygota</taxon>
        <taxon>Neoptera</taxon>
        <taxon>Endopterygota</taxon>
        <taxon>Diptera</taxon>
        <taxon>Brachycera</taxon>
        <taxon>Muscomorpha</taxon>
        <taxon>Tephritoidea</taxon>
        <taxon>Tephritidae</taxon>
        <taxon>Bactrocera</taxon>
        <taxon>Bactrocera</taxon>
    </lineage>
</organism>
<feature type="transmembrane region" description="Helical" evidence="7">
    <location>
        <begin position="223"/>
        <end position="241"/>
    </location>
</feature>
<evidence type="ECO:0000313" key="8">
    <source>
        <dbReference type="Proteomes" id="UP001652620"/>
    </source>
</evidence>
<dbReference type="PANTHER" id="PTHR19444">
    <property type="entry name" value="UNC-93 RELATED"/>
    <property type="match status" value="1"/>
</dbReference>
<sequence length="549" mass="59630">MADNENRNHRHSYNVTEQHSDDESSNNHNSSPNNNPTDTIIIALHNGLSNGNGIGNSNVDINGSAVTGNGSGNGAAKLSARTYEPRERHIITKNVIVIGLAFMIQFTAFHGTSNLQSSVNSDKALGTTTLAVIYGSLIISNIFLPMTVIRWFGCHLTMALSFFAYMPFIAAQFYPRFETLIPAGLMVGFGGGPLWCSKCTYLSTVAEALTKVRGNESRKDVNTVKFFGLFFIFYQMAQVWGNLISSAVLSFGSSAVVELNATLEVLATPPPSEGHVGEICGARFCPGIGAEENPNLTPPEPAKIQLLTSIFLICMAIAVVLMLFGVNSLKRYGVRRNDSGDGMSGLRLLTVTLNLLRKRRQLLILPITIFIGLEEAFLAVDYTRSFVACGWGISKIGFAMICFGVANAIAAGIAGALVEKLGRITLFVGCALLNASLFIYMFFYEAREGDYVMYCAFAAIWGICDGVWLVVVNAFYGILFPNHLIAGYSNFRLWESSGSVIGYIISSQLCTSTKLVILLCVLGIGSAGYGITEYRLRRKQKALELMLSD</sequence>
<keyword evidence="5 7" id="KW-0472">Membrane</keyword>
<evidence type="ECO:0000256" key="1">
    <source>
        <dbReference type="ARBA" id="ARBA00004141"/>
    </source>
</evidence>
<feature type="transmembrane region" description="Helical" evidence="7">
    <location>
        <begin position="156"/>
        <end position="174"/>
    </location>
</feature>
<keyword evidence="3 7" id="KW-0812">Transmembrane</keyword>
<accession>A0A6I9V3P2</accession>
<feature type="transmembrane region" description="Helical" evidence="7">
    <location>
        <begin position="451"/>
        <end position="479"/>
    </location>
</feature>
<keyword evidence="8" id="KW-1185">Reference proteome</keyword>
<gene>
    <name evidence="9" type="primary">LOC105228060</name>
</gene>
<reference evidence="9" key="1">
    <citation type="submission" date="2025-08" db="UniProtKB">
        <authorList>
            <consortium name="RefSeq"/>
        </authorList>
    </citation>
    <scope>IDENTIFICATION</scope>
    <source>
        <tissue evidence="9">Adult</tissue>
    </source>
</reference>
<dbReference type="Gene3D" id="1.20.1250.20">
    <property type="entry name" value="MFS general substrate transporter like domains"/>
    <property type="match status" value="1"/>
</dbReference>
<protein>
    <submittedName>
        <fullName evidence="9">UNC93-like protein</fullName>
    </submittedName>
</protein>
<name>A0A6I9V3P2_BACDO</name>
<feature type="transmembrane region" description="Helical" evidence="7">
    <location>
        <begin position="180"/>
        <end position="202"/>
    </location>
</feature>
<feature type="transmembrane region" description="Helical" evidence="7">
    <location>
        <begin position="515"/>
        <end position="532"/>
    </location>
</feature>
<feature type="transmembrane region" description="Helical" evidence="7">
    <location>
        <begin position="304"/>
        <end position="326"/>
    </location>
</feature>
<evidence type="ECO:0000256" key="3">
    <source>
        <dbReference type="ARBA" id="ARBA00022692"/>
    </source>
</evidence>
<feature type="transmembrane region" description="Helical" evidence="7">
    <location>
        <begin position="424"/>
        <end position="445"/>
    </location>
</feature>
<dbReference type="GeneID" id="105228060"/>
<evidence type="ECO:0000256" key="7">
    <source>
        <dbReference type="SAM" id="Phobius"/>
    </source>
</evidence>
<dbReference type="OrthoDB" id="78663at2759"/>
<comment type="similarity">
    <text evidence="2">Belongs to the unc-93 family.</text>
</comment>
<feature type="transmembrane region" description="Helical" evidence="7">
    <location>
        <begin position="95"/>
        <end position="112"/>
    </location>
</feature>
<dbReference type="PANTHER" id="PTHR19444:SF50">
    <property type="match status" value="1"/>
</dbReference>
<dbReference type="Pfam" id="PF05978">
    <property type="entry name" value="UNC-93"/>
    <property type="match status" value="1"/>
</dbReference>
<evidence type="ECO:0000313" key="9">
    <source>
        <dbReference type="RefSeq" id="XP_011205969.2"/>
    </source>
</evidence>
<evidence type="ECO:0000256" key="2">
    <source>
        <dbReference type="ARBA" id="ARBA00009172"/>
    </source>
</evidence>
<dbReference type="RefSeq" id="XP_011205969.2">
    <property type="nucleotide sequence ID" value="XM_011207667.4"/>
</dbReference>
<evidence type="ECO:0000256" key="4">
    <source>
        <dbReference type="ARBA" id="ARBA00022989"/>
    </source>
</evidence>
<dbReference type="Proteomes" id="UP001652620">
    <property type="component" value="Chromosome 3"/>
</dbReference>
<dbReference type="InterPro" id="IPR010291">
    <property type="entry name" value="Ion_channel_UNC-93"/>
</dbReference>